<proteinExistence type="predicted"/>
<protein>
    <recommendedName>
        <fullName evidence="5">DUF3429 domain-containing protein</fullName>
    </recommendedName>
</protein>
<dbReference type="OrthoDB" id="194289at2759"/>
<dbReference type="Proteomes" id="UP000218231">
    <property type="component" value="Unassembled WGS sequence"/>
</dbReference>
<feature type="transmembrane region" description="Helical" evidence="2">
    <location>
        <begin position="105"/>
        <end position="125"/>
    </location>
</feature>
<feature type="compositionally biased region" description="Basic and acidic residues" evidence="1">
    <location>
        <begin position="10"/>
        <end position="19"/>
    </location>
</feature>
<evidence type="ECO:0000313" key="4">
    <source>
        <dbReference type="Proteomes" id="UP000218231"/>
    </source>
</evidence>
<feature type="transmembrane region" description="Helical" evidence="2">
    <location>
        <begin position="199"/>
        <end position="219"/>
    </location>
</feature>
<keyword evidence="2" id="KW-0472">Membrane</keyword>
<feature type="transmembrane region" description="Helical" evidence="2">
    <location>
        <begin position="145"/>
        <end position="178"/>
    </location>
</feature>
<evidence type="ECO:0000313" key="3">
    <source>
        <dbReference type="EMBL" id="PAV72686.1"/>
    </source>
</evidence>
<feature type="region of interest" description="Disordered" evidence="1">
    <location>
        <begin position="1"/>
        <end position="20"/>
    </location>
</feature>
<keyword evidence="4" id="KW-1185">Reference proteome</keyword>
<sequence>MPQPMRGKASGHDGAWERPRRSRAWTTCIKIAPRAAASSTCDPAGDPMPERHSASAEAIGSDAASPGMIGTVGESAMILGYAGLLPQIAAAATCAFDQTTQTGGMFAFGYAALILSFLGGIWWGFAMCAGVRQGEIACLAVAPSIVAAGLILLSVGGVISLALALVLLGVAVLLTLLIDRRLTAQGITPSGWMALRVPLSLGLGSLSIIIGALCGRRLGSLRDRDRQEPIEASAFAGSTGLSNWEAPQAALRSSSRPQISTKASVSSRIISGVWLGPGVKRRRSVPRGTVG</sequence>
<keyword evidence="2" id="KW-0812">Transmembrane</keyword>
<feature type="region of interest" description="Disordered" evidence="1">
    <location>
        <begin position="38"/>
        <end position="57"/>
    </location>
</feature>
<evidence type="ECO:0008006" key="5">
    <source>
        <dbReference type="Google" id="ProtNLM"/>
    </source>
</evidence>
<organism evidence="3 4">
    <name type="scientific">Diploscapter pachys</name>
    <dbReference type="NCBI Taxonomy" id="2018661"/>
    <lineage>
        <taxon>Eukaryota</taxon>
        <taxon>Metazoa</taxon>
        <taxon>Ecdysozoa</taxon>
        <taxon>Nematoda</taxon>
        <taxon>Chromadorea</taxon>
        <taxon>Rhabditida</taxon>
        <taxon>Rhabditina</taxon>
        <taxon>Rhabditomorpha</taxon>
        <taxon>Rhabditoidea</taxon>
        <taxon>Rhabditidae</taxon>
        <taxon>Diploscapter</taxon>
    </lineage>
</organism>
<dbReference type="EMBL" id="LIAE01008728">
    <property type="protein sequence ID" value="PAV72686.1"/>
    <property type="molecule type" value="Genomic_DNA"/>
</dbReference>
<dbReference type="AlphaFoldDB" id="A0A2A2KF91"/>
<accession>A0A2A2KF91</accession>
<dbReference type="Pfam" id="PF11911">
    <property type="entry name" value="DUF3429"/>
    <property type="match status" value="1"/>
</dbReference>
<comment type="caution">
    <text evidence="3">The sequence shown here is derived from an EMBL/GenBank/DDBJ whole genome shotgun (WGS) entry which is preliminary data.</text>
</comment>
<evidence type="ECO:0000256" key="2">
    <source>
        <dbReference type="SAM" id="Phobius"/>
    </source>
</evidence>
<evidence type="ECO:0000256" key="1">
    <source>
        <dbReference type="SAM" id="MobiDB-lite"/>
    </source>
</evidence>
<name>A0A2A2KF91_9BILA</name>
<dbReference type="InterPro" id="IPR021836">
    <property type="entry name" value="DUF3429"/>
</dbReference>
<keyword evidence="2" id="KW-1133">Transmembrane helix</keyword>
<gene>
    <name evidence="3" type="ORF">WR25_22133</name>
</gene>
<dbReference type="PANTHER" id="PTHR15887:SF1">
    <property type="entry name" value="TRANSMEMBRANE PROTEIN 69"/>
    <property type="match status" value="1"/>
</dbReference>
<reference evidence="3 4" key="1">
    <citation type="journal article" date="2017" name="Curr. Biol.">
        <title>Genome architecture and evolution of a unichromosomal asexual nematode.</title>
        <authorList>
            <person name="Fradin H."/>
            <person name="Zegar C."/>
            <person name="Gutwein M."/>
            <person name="Lucas J."/>
            <person name="Kovtun M."/>
            <person name="Corcoran D."/>
            <person name="Baugh L.R."/>
            <person name="Kiontke K."/>
            <person name="Gunsalus K."/>
            <person name="Fitch D.H."/>
            <person name="Piano F."/>
        </authorList>
    </citation>
    <scope>NUCLEOTIDE SEQUENCE [LARGE SCALE GENOMIC DNA]</scope>
    <source>
        <strain evidence="3">PF1309</strain>
    </source>
</reference>
<dbReference type="PANTHER" id="PTHR15887">
    <property type="entry name" value="TRANSMEMBRANE PROTEIN 69"/>
    <property type="match status" value="1"/>
</dbReference>